<name>A0A194AP60_PINFU</name>
<dbReference type="CDD" id="cd09358">
    <property type="entry name" value="LIM_Mical_like"/>
    <property type="match status" value="1"/>
</dbReference>
<dbReference type="AlphaFoldDB" id="A0A194AP60"/>
<keyword evidence="2 4" id="KW-0862">Zinc</keyword>
<evidence type="ECO:0000259" key="6">
    <source>
        <dbReference type="PROSITE" id="PS50023"/>
    </source>
</evidence>
<sequence length="160" mass="18207">MTEVSAIQKRVQMFEQKNENEAVRNGVRSSPLATEEENVDTHTDAPVSQSVDRKPEGAPKSTFAVQLDKCPACQKTVYAMEKVEMNKNIYHRACFKCSHCNCRLTAKTFSLNEGVMYCTNHFKQLFARKGNYDEGFGRQQHKKRWGGDQPDEQSHSQNSA</sequence>
<dbReference type="InterPro" id="IPR001781">
    <property type="entry name" value="Znf_LIM"/>
</dbReference>
<accession>A0A194AP60</accession>
<keyword evidence="3 4" id="KW-0440">LIM domain</keyword>
<dbReference type="EMBL" id="GELH01000705">
    <property type="protein sequence ID" value="JAS03567.1"/>
    <property type="molecule type" value="Transcribed_RNA"/>
</dbReference>
<dbReference type="PROSITE" id="PS50023">
    <property type="entry name" value="LIM_DOMAIN_2"/>
    <property type="match status" value="1"/>
</dbReference>
<evidence type="ECO:0000256" key="4">
    <source>
        <dbReference type="PROSITE-ProRule" id="PRU00125"/>
    </source>
</evidence>
<evidence type="ECO:0000256" key="3">
    <source>
        <dbReference type="ARBA" id="ARBA00023038"/>
    </source>
</evidence>
<feature type="region of interest" description="Disordered" evidence="5">
    <location>
        <begin position="137"/>
        <end position="160"/>
    </location>
</feature>
<evidence type="ECO:0000256" key="1">
    <source>
        <dbReference type="ARBA" id="ARBA00022723"/>
    </source>
</evidence>
<keyword evidence="1 4" id="KW-0479">Metal-binding</keyword>
<evidence type="ECO:0000256" key="5">
    <source>
        <dbReference type="SAM" id="MobiDB-lite"/>
    </source>
</evidence>
<proteinExistence type="predicted"/>
<evidence type="ECO:0000256" key="2">
    <source>
        <dbReference type="ARBA" id="ARBA00022833"/>
    </source>
</evidence>
<dbReference type="GO" id="GO:0046872">
    <property type="term" value="F:metal ion binding"/>
    <property type="evidence" value="ECO:0007669"/>
    <property type="project" value="UniProtKB-KW"/>
</dbReference>
<reference evidence="7" key="1">
    <citation type="submission" date="2016-03" db="EMBL/GenBank/DDBJ databases">
        <authorList>
            <person name="Ploux O."/>
        </authorList>
    </citation>
    <scope>NUCLEOTIDE SEQUENCE</scope>
    <source>
        <tissue evidence="7">Mantle</tissue>
    </source>
</reference>
<organism evidence="7">
    <name type="scientific">Pinctada fucata</name>
    <name type="common">Akoya pearl oyster</name>
    <name type="synonym">Pinctada imbricata fucata</name>
    <dbReference type="NCBI Taxonomy" id="50426"/>
    <lineage>
        <taxon>Eukaryota</taxon>
        <taxon>Metazoa</taxon>
        <taxon>Spiralia</taxon>
        <taxon>Lophotrochozoa</taxon>
        <taxon>Mollusca</taxon>
        <taxon>Bivalvia</taxon>
        <taxon>Autobranchia</taxon>
        <taxon>Pteriomorphia</taxon>
        <taxon>Pterioida</taxon>
        <taxon>Pterioidea</taxon>
        <taxon>Pteriidae</taxon>
        <taxon>Pinctada</taxon>
    </lineage>
</organism>
<dbReference type="SUPFAM" id="SSF57716">
    <property type="entry name" value="Glucocorticoid receptor-like (DNA-binding domain)"/>
    <property type="match status" value="2"/>
</dbReference>
<dbReference type="PROSITE" id="PS00478">
    <property type="entry name" value="LIM_DOMAIN_1"/>
    <property type="match status" value="1"/>
</dbReference>
<dbReference type="PANTHER" id="PTHR24206">
    <property type="entry name" value="OS06G0237300 PROTEIN"/>
    <property type="match status" value="1"/>
</dbReference>
<feature type="domain" description="LIM zinc-binding" evidence="6">
    <location>
        <begin position="68"/>
        <end position="128"/>
    </location>
</feature>
<dbReference type="FunFam" id="2.10.110.10:FF:000002">
    <property type="entry name" value="LIM domain and actin-binding 1"/>
    <property type="match status" value="1"/>
</dbReference>
<dbReference type="SMART" id="SM00132">
    <property type="entry name" value="LIM"/>
    <property type="match status" value="1"/>
</dbReference>
<protein>
    <submittedName>
        <fullName evidence="7">Putative LIM domain and actin-binding protein 1</fullName>
    </submittedName>
</protein>
<dbReference type="Pfam" id="PF00412">
    <property type="entry name" value="LIM"/>
    <property type="match status" value="1"/>
</dbReference>
<evidence type="ECO:0000313" key="7">
    <source>
        <dbReference type="EMBL" id="JAS03566.1"/>
    </source>
</evidence>
<feature type="region of interest" description="Disordered" evidence="5">
    <location>
        <begin position="15"/>
        <end position="60"/>
    </location>
</feature>
<dbReference type="Gene3D" id="2.10.110.10">
    <property type="entry name" value="Cysteine Rich Protein"/>
    <property type="match status" value="1"/>
</dbReference>
<dbReference type="EMBL" id="GELH01000706">
    <property type="protein sequence ID" value="JAS03566.1"/>
    <property type="molecule type" value="Transcribed_RNA"/>
</dbReference>